<feature type="signal peptide" evidence="2">
    <location>
        <begin position="1"/>
        <end position="20"/>
    </location>
</feature>
<dbReference type="RefSeq" id="WP_212505962.1">
    <property type="nucleotide sequence ID" value="NZ_CP060696.1"/>
</dbReference>
<dbReference type="AlphaFoldDB" id="A0A7G9WDY3"/>
<keyword evidence="2" id="KW-0732">Signal</keyword>
<name>A0A7G9WDY3_9FIRM</name>
<evidence type="ECO:0000256" key="2">
    <source>
        <dbReference type="SAM" id="SignalP"/>
    </source>
</evidence>
<organism evidence="3 4">
    <name type="scientific">Caproicibacterium amylolyticum</name>
    <dbReference type="NCBI Taxonomy" id="2766537"/>
    <lineage>
        <taxon>Bacteria</taxon>
        <taxon>Bacillati</taxon>
        <taxon>Bacillota</taxon>
        <taxon>Clostridia</taxon>
        <taxon>Eubacteriales</taxon>
        <taxon>Oscillospiraceae</taxon>
        <taxon>Caproicibacterium</taxon>
    </lineage>
</organism>
<protein>
    <recommendedName>
        <fullName evidence="5">Lipoprotein</fullName>
    </recommendedName>
</protein>
<feature type="chain" id="PRO_5038577137" description="Lipoprotein" evidence="2">
    <location>
        <begin position="21"/>
        <end position="221"/>
    </location>
</feature>
<reference evidence="3 4" key="1">
    <citation type="submission" date="2020-08" db="EMBL/GenBank/DDBJ databases">
        <authorList>
            <person name="Ren C."/>
            <person name="Gu Y."/>
            <person name="Xu Y."/>
        </authorList>
    </citation>
    <scope>NUCLEOTIDE SEQUENCE [LARGE SCALE GENOMIC DNA]</scope>
    <source>
        <strain evidence="3 4">LBM18003</strain>
    </source>
</reference>
<feature type="region of interest" description="Disordered" evidence="1">
    <location>
        <begin position="27"/>
        <end position="52"/>
    </location>
</feature>
<sequence length="221" mass="22739">MNLRKHLVIFCLAVFVPLAAGCSAQSASSAGGRTSVKNEVSSDPTSSAVSTVQSSTTNSAVSAVAGSVQSAAPGNDKQQKAALTQVITALFNGPNPAYLTNGTVLGAGVSKATPSTASTPQTALQTFFTQDAYDTFHANYLSLYHGFAQDSGQTMQAKNSEIKIQKTDSGYSFTAPVSYGKAGKQKQAAVTGTAQFNTAGLLCFFTVTNDSGLIKALQTNS</sequence>
<proteinExistence type="predicted"/>
<dbReference type="KEGG" id="caml:H6X83_07890"/>
<evidence type="ECO:0000256" key="1">
    <source>
        <dbReference type="SAM" id="MobiDB-lite"/>
    </source>
</evidence>
<evidence type="ECO:0000313" key="3">
    <source>
        <dbReference type="EMBL" id="QNO16895.1"/>
    </source>
</evidence>
<dbReference type="EMBL" id="CP060696">
    <property type="protein sequence ID" value="QNO16895.1"/>
    <property type="molecule type" value="Genomic_DNA"/>
</dbReference>
<dbReference type="Proteomes" id="UP000516046">
    <property type="component" value="Chromosome"/>
</dbReference>
<dbReference type="PROSITE" id="PS51257">
    <property type="entry name" value="PROKAR_LIPOPROTEIN"/>
    <property type="match status" value="1"/>
</dbReference>
<accession>A0A7G9WDY3</accession>
<evidence type="ECO:0008006" key="5">
    <source>
        <dbReference type="Google" id="ProtNLM"/>
    </source>
</evidence>
<keyword evidence="4" id="KW-1185">Reference proteome</keyword>
<gene>
    <name evidence="3" type="ORF">H6X83_07890</name>
</gene>
<evidence type="ECO:0000313" key="4">
    <source>
        <dbReference type="Proteomes" id="UP000516046"/>
    </source>
</evidence>